<sequence>MFTSTTSHFQRWWEHIQRRRTNSESCVGVATPFIPVVKMFFHPRRKVRLIYAVCCILMLICIICMFTITITNYLSHKTVFRVDQIGLTEGIQPPSITICLNEHRTNQVLARRLSIPPLVNWSILKGVDLPCQAKGEMTWSSQLHSVSTYIIGAANFNVIFDTSPPGSLSLSVTEQVPIPPDEVCTTFKLNHSCLHRNEFWKILTVRIKLEDAGRQMSGRPKVIAHEAKGFPLDNYGRYLYDHIVPGTQVHTFYSKNLQHSYTNRNRRCQVGPIEVLGQTYDYDQAACQWKKTCEYLHNECHCYCPLEILRAWGRRNKNGPKDFRIFYPEIEEHCVHSCFYEQQIMLVDTNVCPYACNTATYQKHNEVRFSNATSLDSIEVNFVQDDAITQKTEEELFGLAKLFSEVGGLSSFFFGFSCLVIFELLESCGRFWNMWVRRRFKQQRKKRKLCQLTKSLAFCRGAAYAPHCLPSTEDSPIFLCKKVHQMSPSTSALPSANCDLAVWIDIDGTVSPVSIE</sequence>
<dbReference type="PANTHER" id="PTHR11690:SF248">
    <property type="entry name" value="PICKPOCKET 17, ISOFORM A"/>
    <property type="match status" value="1"/>
</dbReference>
<comment type="subcellular location">
    <subcellularLocation>
        <location evidence="1">Membrane</location>
        <topology evidence="1">Multi-pass membrane protein</topology>
    </subcellularLocation>
</comment>
<keyword evidence="6" id="KW-0915">Sodium</keyword>
<keyword evidence="3 11" id="KW-0894">Sodium channel</keyword>
<evidence type="ECO:0000256" key="8">
    <source>
        <dbReference type="ARBA" id="ARBA00023136"/>
    </source>
</evidence>
<dbReference type="OrthoDB" id="6227556at2759"/>
<dbReference type="PANTHER" id="PTHR11690">
    <property type="entry name" value="AMILORIDE-SENSITIVE SODIUM CHANNEL-RELATED"/>
    <property type="match status" value="1"/>
</dbReference>
<keyword evidence="14" id="KW-1185">Reference proteome</keyword>
<evidence type="ECO:0000256" key="2">
    <source>
        <dbReference type="ARBA" id="ARBA00022448"/>
    </source>
</evidence>
<keyword evidence="8 12" id="KW-0472">Membrane</keyword>
<evidence type="ECO:0000313" key="14">
    <source>
        <dbReference type="Proteomes" id="UP000017246"/>
    </source>
</evidence>
<evidence type="ECO:0000256" key="5">
    <source>
        <dbReference type="ARBA" id="ARBA00022989"/>
    </source>
</evidence>
<proteinExistence type="inferred from homology"/>
<dbReference type="Pfam" id="PF00858">
    <property type="entry name" value="ASC"/>
    <property type="match status" value="2"/>
</dbReference>
<keyword evidence="2 11" id="KW-0813">Transport</keyword>
<keyword evidence="7 11" id="KW-0406">Ion transport</keyword>
<dbReference type="EMBL" id="LN902843">
    <property type="protein sequence ID" value="CDS37594.1"/>
    <property type="molecule type" value="Genomic_DNA"/>
</dbReference>
<gene>
    <name evidence="13" type="ORF">EmuJ_000485400</name>
</gene>
<evidence type="ECO:0000256" key="7">
    <source>
        <dbReference type="ARBA" id="ARBA00023065"/>
    </source>
</evidence>
<evidence type="ECO:0000256" key="6">
    <source>
        <dbReference type="ARBA" id="ARBA00023053"/>
    </source>
</evidence>
<protein>
    <submittedName>
        <fullName evidence="13">Na channel amiloride sensitive</fullName>
    </submittedName>
</protein>
<keyword evidence="5 12" id="KW-1133">Transmembrane helix</keyword>
<comment type="similarity">
    <text evidence="11">Belongs to the amiloride-sensitive sodium channel (TC 1.A.6) family.</text>
</comment>
<evidence type="ECO:0000256" key="4">
    <source>
        <dbReference type="ARBA" id="ARBA00022692"/>
    </source>
</evidence>
<dbReference type="InterPro" id="IPR001873">
    <property type="entry name" value="ENaC"/>
</dbReference>
<evidence type="ECO:0000256" key="12">
    <source>
        <dbReference type="SAM" id="Phobius"/>
    </source>
</evidence>
<reference evidence="13" key="2">
    <citation type="submission" date="2015-11" db="EMBL/GenBank/DDBJ databases">
        <authorList>
            <person name="Zhang Y."/>
            <person name="Guo Z."/>
        </authorList>
    </citation>
    <scope>NUCLEOTIDE SEQUENCE</scope>
</reference>
<dbReference type="AlphaFoldDB" id="A0A068XYR5"/>
<accession>A0A068XYR5</accession>
<evidence type="ECO:0000256" key="10">
    <source>
        <dbReference type="ARBA" id="ARBA00023303"/>
    </source>
</evidence>
<name>A0A068XYR5_ECHMU</name>
<keyword evidence="9 11" id="KW-0739">Sodium transport</keyword>
<dbReference type="OMA" id="YACNTAT"/>
<dbReference type="GO" id="GO:0005886">
    <property type="term" value="C:plasma membrane"/>
    <property type="evidence" value="ECO:0007669"/>
    <property type="project" value="TreeGrafter"/>
</dbReference>
<evidence type="ECO:0000256" key="3">
    <source>
        <dbReference type="ARBA" id="ARBA00022461"/>
    </source>
</evidence>
<dbReference type="GO" id="GO:0015280">
    <property type="term" value="F:ligand-gated sodium channel activity"/>
    <property type="evidence" value="ECO:0007669"/>
    <property type="project" value="TreeGrafter"/>
</dbReference>
<organism evidence="13 14">
    <name type="scientific">Echinococcus multilocularis</name>
    <name type="common">Fox tapeworm</name>
    <dbReference type="NCBI Taxonomy" id="6211"/>
    <lineage>
        <taxon>Eukaryota</taxon>
        <taxon>Metazoa</taxon>
        <taxon>Spiralia</taxon>
        <taxon>Lophotrochozoa</taxon>
        <taxon>Platyhelminthes</taxon>
        <taxon>Cestoda</taxon>
        <taxon>Eucestoda</taxon>
        <taxon>Cyclophyllidea</taxon>
        <taxon>Taeniidae</taxon>
        <taxon>Echinococcus</taxon>
    </lineage>
</organism>
<dbReference type="Gene3D" id="1.10.287.770">
    <property type="entry name" value="YojJ-like"/>
    <property type="match status" value="1"/>
</dbReference>
<evidence type="ECO:0000256" key="1">
    <source>
        <dbReference type="ARBA" id="ARBA00004141"/>
    </source>
</evidence>
<evidence type="ECO:0000256" key="11">
    <source>
        <dbReference type="RuleBase" id="RU000679"/>
    </source>
</evidence>
<keyword evidence="10 11" id="KW-0407">Ion channel</keyword>
<evidence type="ECO:0000256" key="9">
    <source>
        <dbReference type="ARBA" id="ARBA00023201"/>
    </source>
</evidence>
<reference evidence="13" key="1">
    <citation type="journal article" date="2013" name="Nature">
        <title>The genomes of four tapeworm species reveal adaptations to parasitism.</title>
        <authorList>
            <person name="Tsai I.J."/>
            <person name="Zarowiecki M."/>
            <person name="Holroyd N."/>
            <person name="Garciarrubio A."/>
            <person name="Sanchez-Flores A."/>
            <person name="Brooks K.L."/>
            <person name="Tracey A."/>
            <person name="Bobes R.J."/>
            <person name="Fragoso G."/>
            <person name="Sciutto E."/>
            <person name="Aslett M."/>
            <person name="Beasley H."/>
            <person name="Bennett H.M."/>
            <person name="Cai J."/>
            <person name="Camicia F."/>
            <person name="Clark R."/>
            <person name="Cucher M."/>
            <person name="De Silva N."/>
            <person name="Day T.A."/>
            <person name="Deplazes P."/>
            <person name="Estrada K."/>
            <person name="Fernandez C."/>
            <person name="Holland P.W."/>
            <person name="Hou J."/>
            <person name="Hu S."/>
            <person name="Huckvale T."/>
            <person name="Hung S.S."/>
            <person name="Kamenetzky L."/>
            <person name="Keane J.A."/>
            <person name="Kiss F."/>
            <person name="Koziol U."/>
            <person name="Lambert O."/>
            <person name="Liu K."/>
            <person name="Luo X."/>
            <person name="Luo Y."/>
            <person name="Macchiaroli N."/>
            <person name="Nichol S."/>
            <person name="Paps J."/>
            <person name="Parkinson J."/>
            <person name="Pouchkina-Stantcheva N."/>
            <person name="Riddiford N."/>
            <person name="Rosenzvit M."/>
            <person name="Salinas G."/>
            <person name="Wasmuth J.D."/>
            <person name="Zamanian M."/>
            <person name="Zheng Y."/>
            <person name="Cai X."/>
            <person name="Soberon X."/>
            <person name="Olson P.D."/>
            <person name="Laclette J.P."/>
            <person name="Brehm K."/>
            <person name="Berriman M."/>
            <person name="Garciarrubio A."/>
            <person name="Bobes R.J."/>
            <person name="Fragoso G."/>
            <person name="Sanchez-Flores A."/>
            <person name="Estrada K."/>
            <person name="Cevallos M.A."/>
            <person name="Morett E."/>
            <person name="Gonzalez V."/>
            <person name="Portillo T."/>
            <person name="Ochoa-Leyva A."/>
            <person name="Jose M.V."/>
            <person name="Sciutto E."/>
            <person name="Landa A."/>
            <person name="Jimenez L."/>
            <person name="Valdes V."/>
            <person name="Carrero J.C."/>
            <person name="Larralde C."/>
            <person name="Morales-Montor J."/>
            <person name="Limon-Lason J."/>
            <person name="Soberon X."/>
            <person name="Laclette J.P."/>
        </authorList>
    </citation>
    <scope>NUCLEOTIDE SEQUENCE [LARGE SCALE GENOMIC DNA]</scope>
</reference>
<keyword evidence="4 11" id="KW-0812">Transmembrane</keyword>
<feature type="transmembrane region" description="Helical" evidence="12">
    <location>
        <begin position="49"/>
        <end position="74"/>
    </location>
</feature>
<evidence type="ECO:0000313" key="13">
    <source>
        <dbReference type="EMBL" id="CDS37594.1"/>
    </source>
</evidence>
<dbReference type="Proteomes" id="UP000017246">
    <property type="component" value="Unassembled WGS sequence"/>
</dbReference>